<dbReference type="EMBL" id="WKPI01000037">
    <property type="protein sequence ID" value="MSC34521.1"/>
    <property type="molecule type" value="Genomic_DNA"/>
</dbReference>
<gene>
    <name evidence="2" type="ORF">GKD88_15450</name>
    <name evidence="1" type="ORF">GKE08_15780</name>
</gene>
<dbReference type="AlphaFoldDB" id="A0A6N7SA47"/>
<comment type="caution">
    <text evidence="1">The sequence shown here is derived from an EMBL/GenBank/DDBJ whole genome shotgun (WGS) entry which is preliminary data.</text>
</comment>
<dbReference type="Proteomes" id="UP000433575">
    <property type="component" value="Unassembled WGS sequence"/>
</dbReference>
<protein>
    <submittedName>
        <fullName evidence="1">Uncharacterized protein</fullName>
    </submittedName>
</protein>
<accession>A0A6N7SA47</accession>
<dbReference type="RefSeq" id="WP_154240193.1">
    <property type="nucleotide sequence ID" value="NZ_WKPI01000037.1"/>
</dbReference>
<name>A0A6N7SA47_9FIRM</name>
<evidence type="ECO:0000313" key="4">
    <source>
        <dbReference type="Proteomes" id="UP000480929"/>
    </source>
</evidence>
<dbReference type="EMBL" id="WKPJ01000035">
    <property type="protein sequence ID" value="MSA90791.1"/>
    <property type="molecule type" value="Genomic_DNA"/>
</dbReference>
<dbReference type="Proteomes" id="UP000480929">
    <property type="component" value="Unassembled WGS sequence"/>
</dbReference>
<keyword evidence="4" id="KW-1185">Reference proteome</keyword>
<evidence type="ECO:0000313" key="1">
    <source>
        <dbReference type="EMBL" id="MSA90791.1"/>
    </source>
</evidence>
<reference evidence="3 4" key="1">
    <citation type="journal article" date="2019" name="Nat. Med.">
        <title>A library of human gut bacterial isolates paired with longitudinal multiomics data enables mechanistic microbiome research.</title>
        <authorList>
            <person name="Poyet M."/>
            <person name="Groussin M."/>
            <person name="Gibbons S.M."/>
            <person name="Avila-Pacheco J."/>
            <person name="Jiang X."/>
            <person name="Kearney S.M."/>
            <person name="Perrotta A.R."/>
            <person name="Berdy B."/>
            <person name="Zhao S."/>
            <person name="Lieberman T.D."/>
            <person name="Swanson P.K."/>
            <person name="Smith M."/>
            <person name="Roesemann S."/>
            <person name="Alexander J.E."/>
            <person name="Rich S.A."/>
            <person name="Livny J."/>
            <person name="Vlamakis H."/>
            <person name="Clish C."/>
            <person name="Bullock K."/>
            <person name="Deik A."/>
            <person name="Scott J."/>
            <person name="Pierce K.A."/>
            <person name="Xavier R.J."/>
            <person name="Alm E.J."/>
        </authorList>
    </citation>
    <scope>NUCLEOTIDE SEQUENCE [LARGE SCALE GENOMIC DNA]</scope>
    <source>
        <strain evidence="1 3">BIOML-A4</strain>
        <strain evidence="2 4">BIOML-A5</strain>
    </source>
</reference>
<dbReference type="OrthoDB" id="2066013at2"/>
<sequence>MKAKKKFPIQGFGIAFFSLLLILGVLAIRTTAGRYLIQKQSSQAAEPQNFFFASDLLQANSALYYIDPKTSSFAIQLYNYEPDNSLRHTTADIQYSIEVTGGTASSTTGFLSGEKASLVTLEITPTDKETVKVTVNTAEPYKKTLKAQFVFAKGNQYSIADNIGNKAAVLTMIRTDSGGRIELTLPAGIIADPTDSRLEKTNSSLCFNSPASGIYSLVLLKNDPSLNWTQPETEFANKIDISGK</sequence>
<evidence type="ECO:0000313" key="3">
    <source>
        <dbReference type="Proteomes" id="UP000433575"/>
    </source>
</evidence>
<proteinExistence type="predicted"/>
<evidence type="ECO:0000313" key="2">
    <source>
        <dbReference type="EMBL" id="MSC34521.1"/>
    </source>
</evidence>
<organism evidence="1 3">
    <name type="scientific">Holdemania massiliensis</name>
    <dbReference type="NCBI Taxonomy" id="1468449"/>
    <lineage>
        <taxon>Bacteria</taxon>
        <taxon>Bacillati</taxon>
        <taxon>Bacillota</taxon>
        <taxon>Erysipelotrichia</taxon>
        <taxon>Erysipelotrichales</taxon>
        <taxon>Erysipelotrichaceae</taxon>
        <taxon>Holdemania</taxon>
    </lineage>
</organism>